<feature type="compositionally biased region" description="Acidic residues" evidence="2">
    <location>
        <begin position="199"/>
        <end position="218"/>
    </location>
</feature>
<evidence type="ECO:0000313" key="5">
    <source>
        <dbReference type="EMBL" id="CAD2191657.1"/>
    </source>
</evidence>
<protein>
    <submittedName>
        <fullName evidence="5">Uncharacterized protein</fullName>
    </submittedName>
</protein>
<organism evidence="5 6">
    <name type="scientific">Meloidogyne enterolobii</name>
    <name type="common">Root-knot nematode worm</name>
    <name type="synonym">Meloidogyne mayaguensis</name>
    <dbReference type="NCBI Taxonomy" id="390850"/>
    <lineage>
        <taxon>Eukaryota</taxon>
        <taxon>Metazoa</taxon>
        <taxon>Ecdysozoa</taxon>
        <taxon>Nematoda</taxon>
        <taxon>Chromadorea</taxon>
        <taxon>Rhabditida</taxon>
        <taxon>Tylenchina</taxon>
        <taxon>Tylenchomorpha</taxon>
        <taxon>Tylenchoidea</taxon>
        <taxon>Meloidogynidae</taxon>
        <taxon>Meloidogyninae</taxon>
        <taxon>Meloidogyne</taxon>
    </lineage>
</organism>
<gene>
    <name evidence="5" type="ORF">MENT_LOCUS44499</name>
</gene>
<keyword evidence="3" id="KW-0812">Transmembrane</keyword>
<feature type="region of interest" description="Disordered" evidence="2">
    <location>
        <begin position="311"/>
        <end position="379"/>
    </location>
</feature>
<name>A0A6V7WY34_MELEN</name>
<accession>A0A6V7WY34</accession>
<feature type="compositionally biased region" description="Acidic residues" evidence="2">
    <location>
        <begin position="348"/>
        <end position="357"/>
    </location>
</feature>
<reference evidence="5 6" key="1">
    <citation type="submission" date="2020-08" db="EMBL/GenBank/DDBJ databases">
        <authorList>
            <person name="Koutsovoulos G."/>
            <person name="Danchin GJ E."/>
        </authorList>
    </citation>
    <scope>NUCLEOTIDE SEQUENCE [LARGE SCALE GENOMIC DNA]</scope>
</reference>
<feature type="transmembrane region" description="Helical" evidence="3">
    <location>
        <begin position="820"/>
        <end position="843"/>
    </location>
</feature>
<keyword evidence="3" id="KW-1133">Transmembrane helix</keyword>
<feature type="region of interest" description="Disordered" evidence="2">
    <location>
        <begin position="576"/>
        <end position="623"/>
    </location>
</feature>
<feature type="compositionally biased region" description="Low complexity" evidence="2">
    <location>
        <begin position="363"/>
        <end position="375"/>
    </location>
</feature>
<evidence type="ECO:0000313" key="6">
    <source>
        <dbReference type="Proteomes" id="UP000580250"/>
    </source>
</evidence>
<feature type="region of interest" description="Disordered" evidence="2">
    <location>
        <begin position="194"/>
        <end position="218"/>
    </location>
</feature>
<feature type="compositionally biased region" description="Basic and acidic residues" evidence="2">
    <location>
        <begin position="581"/>
        <end position="597"/>
    </location>
</feature>
<feature type="signal peptide" evidence="4">
    <location>
        <begin position="1"/>
        <end position="22"/>
    </location>
</feature>
<keyword evidence="1" id="KW-0175">Coiled coil</keyword>
<keyword evidence="3" id="KW-0472">Membrane</keyword>
<dbReference type="EMBL" id="CAJEWN010000890">
    <property type="protein sequence ID" value="CAD2191657.1"/>
    <property type="molecule type" value="Genomic_DNA"/>
</dbReference>
<comment type="caution">
    <text evidence="5">The sequence shown here is derived from an EMBL/GenBank/DDBJ whole genome shotgun (WGS) entry which is preliminary data.</text>
</comment>
<feature type="transmembrane region" description="Helical" evidence="3">
    <location>
        <begin position="1045"/>
        <end position="1067"/>
    </location>
</feature>
<evidence type="ECO:0000256" key="3">
    <source>
        <dbReference type="SAM" id="Phobius"/>
    </source>
</evidence>
<feature type="region of interest" description="Disordered" evidence="2">
    <location>
        <begin position="653"/>
        <end position="703"/>
    </location>
</feature>
<feature type="chain" id="PRO_5028405870" evidence="4">
    <location>
        <begin position="23"/>
        <end position="1317"/>
    </location>
</feature>
<sequence>MTRKKLILIFYLFFFLLQNVPCQKSQGFSGRVSRISSISAESMRNYEFSGFKTDRVVAEEYVQKLVGKTQYFMPEMIEADIYCNDKLSKKEKEGEAIEEPENSKKELKGCKSITSKDKTVEKILEYIYLQKKKMSENMREQFENVLIPTNIKCKIGFPLPKNIFGKAFLLDSALSFSEDDLKELVLGKEKMVYEKPKENDEEEKEEEDNNDDDDDDDEGDVQLSTYVLLEAIYKGSKGFGKKVLLNWEKIPETEYKYEIKKRQRLRDIGKRIYKKAADLLKKIIKSVEKKVNKAKRWENIKGGAKTFFRKLNPFGKPKTSPASSIPREEEPLGEKVNSPLLSNRAEGVEEEQPEGVEEEFRISTPPSTGITPSPETKSKLSTLYSFQQRTESSSNIERHKRVHSEGSNIPVIQTHVELKSQATSERGSFIEQIVETDEDIEAIKKLERSGKAKVDGKIKDEIKVRVKSIKRKWLDEINKLKSFEEKENKIKEWKKIIEDWEKKAREIFDEKIEVKKDEEGHKRLIEQQVHPFRFLQEVNFGVSIKPSNKRFNEINGAEYEEIIEFLKNPKKFLVWPPKKNQKNENDSRGSYEKKSEEEIIEQSEQQIKDTEKEEKDDPWGNHINRWENKLSEKIMKFMFWEMKKIEKRLKKEGKLVEEEEGEEEHKEETQMEVSEIELVPISGQSRDKGKKIEEEKSSSEKAPIETVPNDEYINKVINEEFEWLKLGFRRGVLEKFMKKEKIKKFRKFNVKVFVEFRDDLLKIDKEIENCQQVKDPILAVFRYEGKDDLIHQEFRGRMGAQIIASVYNAKQLTKDILRAMLLSMVGAGIIAAALDLGVWFLVIKIVLHTKCHMCAQIVGALLYSLTPLVAETFDSLVIKRLLVTFEGGEFWPDSLDKFIDNLKDAFVAGRIAAAGSIFNNILGMEKITKRLGVKLLAPSVPSNQIATSTSGAMVPLEFHEWRDHQRAALYKLYDQGFLPKPDINTIVVEWREKKRNRIWHKVTFKHFIQKTSPIITSEEKNLAFREHIKSRIEASMDIQKTSAMALNSMGIGSLLSQIVLLVLFFPVRKGIISEPVEKIFLIIVNTPTEILSFGAGIIASKWGAEKVEKWWSSDDMKNKQMVRLIIDRTIKQIDHPDKEFQEIKENEIYKIYHPKLQLLFRYGKWITKFMIVTFKFMTKPSIFKQINLSKMTLPLFKEEEIIEDLNFKISYLPEPLDKMPKMPGIDEEKLNEFIEDIGEYFENHKLTLTESHHYMTILNNWEDNKNGENSKNRGKLKELIEINEGEETFFDYLKRIILDEKYEKINFEVNNTFEKVC</sequence>
<evidence type="ECO:0000256" key="1">
    <source>
        <dbReference type="SAM" id="Coils"/>
    </source>
</evidence>
<feature type="compositionally biased region" description="Basic and acidic residues" evidence="2">
    <location>
        <begin position="606"/>
        <end position="623"/>
    </location>
</feature>
<feature type="coiled-coil region" evidence="1">
    <location>
        <begin position="483"/>
        <end position="517"/>
    </location>
</feature>
<keyword evidence="4" id="KW-0732">Signal</keyword>
<feature type="compositionally biased region" description="Basic and acidic residues" evidence="2">
    <location>
        <begin position="685"/>
        <end position="703"/>
    </location>
</feature>
<dbReference type="OrthoDB" id="5906333at2759"/>
<evidence type="ECO:0000256" key="4">
    <source>
        <dbReference type="SAM" id="SignalP"/>
    </source>
</evidence>
<proteinExistence type="predicted"/>
<dbReference type="Proteomes" id="UP000580250">
    <property type="component" value="Unassembled WGS sequence"/>
</dbReference>
<evidence type="ECO:0000256" key="2">
    <source>
        <dbReference type="SAM" id="MobiDB-lite"/>
    </source>
</evidence>